<evidence type="ECO:0000313" key="1">
    <source>
        <dbReference type="EMBL" id="CAB5067879.1"/>
    </source>
</evidence>
<dbReference type="AlphaFoldDB" id="A0A6J7UPM4"/>
<name>A0A6J7UPM4_9ZZZZ</name>
<dbReference type="EMBL" id="CAFBQP010000116">
    <property type="protein sequence ID" value="CAB5067879.1"/>
    <property type="molecule type" value="Genomic_DNA"/>
</dbReference>
<reference evidence="1" key="1">
    <citation type="submission" date="2020-05" db="EMBL/GenBank/DDBJ databases">
        <authorList>
            <person name="Chiriac C."/>
            <person name="Salcher M."/>
            <person name="Ghai R."/>
            <person name="Kavagutti S V."/>
        </authorList>
    </citation>
    <scope>NUCLEOTIDE SEQUENCE</scope>
</reference>
<proteinExistence type="predicted"/>
<protein>
    <submittedName>
        <fullName evidence="1">Unannotated protein</fullName>
    </submittedName>
</protein>
<organism evidence="1">
    <name type="scientific">freshwater metagenome</name>
    <dbReference type="NCBI Taxonomy" id="449393"/>
    <lineage>
        <taxon>unclassified sequences</taxon>
        <taxon>metagenomes</taxon>
        <taxon>ecological metagenomes</taxon>
    </lineage>
</organism>
<gene>
    <name evidence="1" type="ORF">UFOPK4306_02211</name>
</gene>
<accession>A0A6J7UPM4</accession>
<sequence>MDVDRRDDLGVYLPEEHHACNVNRLGIGDTQTIAELRGLSEPGHQVADLGTAAMDDDRTHADCLHEDDVLREEGERVALARPGERVSAVLNDHDLIGEAPDVRKRLDEHLRLLRRFAPRHDRAAHGYTPTVCRPAVSSRPSATFAACTAPPLAPLQRLSIAAMTITQPERAS</sequence>